<keyword evidence="12" id="KW-1185">Reference proteome</keyword>
<dbReference type="Proteomes" id="UP001164965">
    <property type="component" value="Chromosome"/>
</dbReference>
<dbReference type="Pfam" id="PF02424">
    <property type="entry name" value="ApbE"/>
    <property type="match status" value="1"/>
</dbReference>
<comment type="cofactor">
    <cofactor evidence="1">
        <name>Mg(2+)</name>
        <dbReference type="ChEBI" id="CHEBI:18420"/>
    </cofactor>
</comment>
<evidence type="ECO:0000256" key="9">
    <source>
        <dbReference type="ARBA" id="ARBA00031306"/>
    </source>
</evidence>
<organism evidence="11 12">
    <name type="scientific">Rhodococcus antarcticus</name>
    <dbReference type="NCBI Taxonomy" id="2987751"/>
    <lineage>
        <taxon>Bacteria</taxon>
        <taxon>Bacillati</taxon>
        <taxon>Actinomycetota</taxon>
        <taxon>Actinomycetes</taxon>
        <taxon>Mycobacteriales</taxon>
        <taxon>Nocardiaceae</taxon>
        <taxon>Rhodococcus</taxon>
    </lineage>
</organism>
<evidence type="ECO:0000256" key="4">
    <source>
        <dbReference type="ARBA" id="ARBA00022630"/>
    </source>
</evidence>
<dbReference type="EC" id="2.7.1.180" evidence="2"/>
<dbReference type="EMBL" id="CP110615">
    <property type="protein sequence ID" value="UZJ24362.1"/>
    <property type="molecule type" value="Genomic_DNA"/>
</dbReference>
<evidence type="ECO:0000256" key="7">
    <source>
        <dbReference type="ARBA" id="ARBA00022827"/>
    </source>
</evidence>
<keyword evidence="5 11" id="KW-0808">Transferase</keyword>
<evidence type="ECO:0000256" key="10">
    <source>
        <dbReference type="ARBA" id="ARBA00048540"/>
    </source>
</evidence>
<protein>
    <recommendedName>
        <fullName evidence="3">FAD:protein FMN transferase</fullName>
        <ecNumber evidence="2">2.7.1.180</ecNumber>
    </recommendedName>
    <alternativeName>
        <fullName evidence="9">Flavin transferase</fullName>
    </alternativeName>
</protein>
<dbReference type="InterPro" id="IPR024932">
    <property type="entry name" value="ApbE"/>
</dbReference>
<comment type="catalytic activity">
    <reaction evidence="10">
        <text>L-threonyl-[protein] + FAD = FMN-L-threonyl-[protein] + AMP + H(+)</text>
        <dbReference type="Rhea" id="RHEA:36847"/>
        <dbReference type="Rhea" id="RHEA-COMP:11060"/>
        <dbReference type="Rhea" id="RHEA-COMP:11061"/>
        <dbReference type="ChEBI" id="CHEBI:15378"/>
        <dbReference type="ChEBI" id="CHEBI:30013"/>
        <dbReference type="ChEBI" id="CHEBI:57692"/>
        <dbReference type="ChEBI" id="CHEBI:74257"/>
        <dbReference type="ChEBI" id="CHEBI:456215"/>
        <dbReference type="EC" id="2.7.1.180"/>
    </reaction>
</comment>
<dbReference type="RefSeq" id="WP_265382469.1">
    <property type="nucleotide sequence ID" value="NZ_CP110615.1"/>
</dbReference>
<dbReference type="PANTHER" id="PTHR30040">
    <property type="entry name" value="THIAMINE BIOSYNTHESIS LIPOPROTEIN APBE"/>
    <property type="match status" value="1"/>
</dbReference>
<evidence type="ECO:0000256" key="1">
    <source>
        <dbReference type="ARBA" id="ARBA00001946"/>
    </source>
</evidence>
<evidence type="ECO:0000256" key="2">
    <source>
        <dbReference type="ARBA" id="ARBA00011955"/>
    </source>
</evidence>
<keyword evidence="7" id="KW-0274">FAD</keyword>
<evidence type="ECO:0000256" key="5">
    <source>
        <dbReference type="ARBA" id="ARBA00022679"/>
    </source>
</evidence>
<dbReference type="PANTHER" id="PTHR30040:SF2">
    <property type="entry name" value="FAD:PROTEIN FMN TRANSFERASE"/>
    <property type="match status" value="1"/>
</dbReference>
<evidence type="ECO:0000256" key="8">
    <source>
        <dbReference type="ARBA" id="ARBA00022842"/>
    </source>
</evidence>
<evidence type="ECO:0000313" key="11">
    <source>
        <dbReference type="EMBL" id="UZJ24362.1"/>
    </source>
</evidence>
<reference evidence="11" key="1">
    <citation type="submission" date="2022-10" db="EMBL/GenBank/DDBJ databases">
        <title>Rhodococcus sp.75.</title>
        <authorList>
            <person name="Sun M."/>
        </authorList>
    </citation>
    <scope>NUCLEOTIDE SEQUENCE</scope>
    <source>
        <strain evidence="11">75</strain>
    </source>
</reference>
<keyword evidence="8" id="KW-0460">Magnesium</keyword>
<evidence type="ECO:0000313" key="12">
    <source>
        <dbReference type="Proteomes" id="UP001164965"/>
    </source>
</evidence>
<name>A0ABY6NYA1_9NOCA</name>
<evidence type="ECO:0000256" key="6">
    <source>
        <dbReference type="ARBA" id="ARBA00022723"/>
    </source>
</evidence>
<gene>
    <name evidence="11" type="ORF">RHODO2019_14580</name>
</gene>
<evidence type="ECO:0000256" key="3">
    <source>
        <dbReference type="ARBA" id="ARBA00016337"/>
    </source>
</evidence>
<accession>A0ABY6NYA1</accession>
<dbReference type="SUPFAM" id="SSF143631">
    <property type="entry name" value="ApbE-like"/>
    <property type="match status" value="1"/>
</dbReference>
<dbReference type="InterPro" id="IPR003374">
    <property type="entry name" value="ApbE-like_sf"/>
</dbReference>
<keyword evidence="6" id="KW-0479">Metal-binding</keyword>
<dbReference type="Gene3D" id="3.10.520.10">
    <property type="entry name" value="ApbE-like domains"/>
    <property type="match status" value="1"/>
</dbReference>
<keyword evidence="4" id="KW-0285">Flavoprotein</keyword>
<proteinExistence type="predicted"/>
<dbReference type="GO" id="GO:0016740">
    <property type="term" value="F:transferase activity"/>
    <property type="evidence" value="ECO:0007669"/>
    <property type="project" value="UniProtKB-KW"/>
</dbReference>
<sequence>MSTAAAEWDVWSTRARLVVTDPAQLEPARRLVVQHLADVDAACSRFRACSELRAVEQAHGQPVVVTALLARLVAAALEAAERTDGDVDPTVGSAMDALGYDRDITHVGTDDHPVAVLVHSVGWRRVLLDGSVLTLPRGSHLDLGATAKAVAADRGAALVAAETGCGVLLSLGGDIATAGPAPGGGWQVLVQDIPTDPACQVAVAAGGAVATSSTVRRSWSHGRRTVHHIVDPRTGLPAPTRWRSVTVAAATCLEANTVSTACVVRGDAALRWLRELGLPARLVDDRLRVHTVNGWPAETGLAA</sequence>